<keyword evidence="4" id="KW-0547">Nucleotide-binding</keyword>
<keyword evidence="6" id="KW-1278">Translocase</keyword>
<dbReference type="AlphaFoldDB" id="A0A016V1K6"/>
<keyword evidence="5" id="KW-0067">ATP-binding</keyword>
<evidence type="ECO:0000313" key="9">
    <source>
        <dbReference type="Proteomes" id="UP000024635"/>
    </source>
</evidence>
<dbReference type="GO" id="GO:0046961">
    <property type="term" value="F:proton-transporting ATPase activity, rotational mechanism"/>
    <property type="evidence" value="ECO:0007669"/>
    <property type="project" value="InterPro"/>
</dbReference>
<evidence type="ECO:0000256" key="1">
    <source>
        <dbReference type="ARBA" id="ARBA00008936"/>
    </source>
</evidence>
<gene>
    <name evidence="8" type="primary">Acey_s0021.g294</name>
    <name evidence="8" type="ORF">Y032_0021g294</name>
</gene>
<evidence type="ECO:0000256" key="5">
    <source>
        <dbReference type="ARBA" id="ARBA00022840"/>
    </source>
</evidence>
<dbReference type="InterPro" id="IPR022878">
    <property type="entry name" value="V-ATPase_asu"/>
</dbReference>
<dbReference type="EC" id="7.1.2.2" evidence="2"/>
<dbReference type="GO" id="GO:0046034">
    <property type="term" value="P:ATP metabolic process"/>
    <property type="evidence" value="ECO:0007669"/>
    <property type="project" value="InterPro"/>
</dbReference>
<evidence type="ECO:0000313" key="8">
    <source>
        <dbReference type="EMBL" id="EYC20588.1"/>
    </source>
</evidence>
<comment type="caution">
    <text evidence="8">The sequence shown here is derived from an EMBL/GenBank/DDBJ whole genome shotgun (WGS) entry which is preliminary data.</text>
</comment>
<accession>A0A016V1K6</accession>
<dbReference type="PANTHER" id="PTHR43607:SF1">
    <property type="entry name" value="H(+)-TRANSPORTING TWO-SECTOR ATPASE"/>
    <property type="match status" value="1"/>
</dbReference>
<sequence>MHGLFMLSDVRVKQVGVTGGPNAPVRVAWFLPLFHHDDTHPKDRLPSISSPWIAFYDLARHAVESTAQSENKVTWAIIRDHMGDLLYQLSSMKFKDPVKDGEEKIKKDYDDLLEAMQNAFRNLED</sequence>
<name>A0A016V1K6_9BILA</name>
<keyword evidence="9" id="KW-1185">Reference proteome</keyword>
<keyword evidence="7" id="KW-0406">Ion transport</keyword>
<reference evidence="9" key="1">
    <citation type="journal article" date="2015" name="Nat. Genet.">
        <title>The genome and transcriptome of the zoonotic hookworm Ancylostoma ceylanicum identify infection-specific gene families.</title>
        <authorList>
            <person name="Schwarz E.M."/>
            <person name="Hu Y."/>
            <person name="Antoshechkin I."/>
            <person name="Miller M.M."/>
            <person name="Sternberg P.W."/>
            <person name="Aroian R.V."/>
        </authorList>
    </citation>
    <scope>NUCLEOTIDE SEQUENCE</scope>
    <source>
        <strain evidence="9">HY135</strain>
    </source>
</reference>
<evidence type="ECO:0000256" key="2">
    <source>
        <dbReference type="ARBA" id="ARBA00012473"/>
    </source>
</evidence>
<keyword evidence="3" id="KW-0813">Transport</keyword>
<organism evidence="8 9">
    <name type="scientific">Ancylostoma ceylanicum</name>
    <dbReference type="NCBI Taxonomy" id="53326"/>
    <lineage>
        <taxon>Eukaryota</taxon>
        <taxon>Metazoa</taxon>
        <taxon>Ecdysozoa</taxon>
        <taxon>Nematoda</taxon>
        <taxon>Chromadorea</taxon>
        <taxon>Rhabditida</taxon>
        <taxon>Rhabditina</taxon>
        <taxon>Rhabditomorpha</taxon>
        <taxon>Strongyloidea</taxon>
        <taxon>Ancylostomatidae</taxon>
        <taxon>Ancylostomatinae</taxon>
        <taxon>Ancylostoma</taxon>
    </lineage>
</organism>
<dbReference type="STRING" id="53326.A0A016V1K6"/>
<evidence type="ECO:0000256" key="3">
    <source>
        <dbReference type="ARBA" id="ARBA00022448"/>
    </source>
</evidence>
<dbReference type="OrthoDB" id="1676488at2759"/>
<evidence type="ECO:0000256" key="4">
    <source>
        <dbReference type="ARBA" id="ARBA00022741"/>
    </source>
</evidence>
<protein>
    <recommendedName>
        <fullName evidence="2">H(+)-transporting two-sector ATPase</fullName>
        <ecNumber evidence="2">7.1.2.2</ecNumber>
    </recommendedName>
</protein>
<dbReference type="PANTHER" id="PTHR43607">
    <property type="entry name" value="V-TYPE PROTON ATPASE CATALYTIC SUBUNIT A"/>
    <property type="match status" value="1"/>
</dbReference>
<dbReference type="Proteomes" id="UP000024635">
    <property type="component" value="Unassembled WGS sequence"/>
</dbReference>
<dbReference type="EMBL" id="JARK01001357">
    <property type="protein sequence ID" value="EYC20588.1"/>
    <property type="molecule type" value="Genomic_DNA"/>
</dbReference>
<dbReference type="GO" id="GO:0005765">
    <property type="term" value="C:lysosomal membrane"/>
    <property type="evidence" value="ECO:0007669"/>
    <property type="project" value="TreeGrafter"/>
</dbReference>
<comment type="similarity">
    <text evidence="1">Belongs to the ATPase alpha/beta chains family.</text>
</comment>
<dbReference type="GO" id="GO:0005524">
    <property type="term" value="F:ATP binding"/>
    <property type="evidence" value="ECO:0007669"/>
    <property type="project" value="UniProtKB-KW"/>
</dbReference>
<evidence type="ECO:0000256" key="7">
    <source>
        <dbReference type="ARBA" id="ARBA00023065"/>
    </source>
</evidence>
<evidence type="ECO:0000256" key="6">
    <source>
        <dbReference type="ARBA" id="ARBA00022967"/>
    </source>
</evidence>
<proteinExistence type="inferred from homology"/>